<comment type="subcellular location">
    <subcellularLocation>
        <location evidence="6">Cell membrane</location>
        <topology evidence="6">Multi-pass membrane protein</topology>
    </subcellularLocation>
    <subcellularLocation>
        <location evidence="1">Membrane</location>
        <topology evidence="1">Multi-pass membrane protein</topology>
    </subcellularLocation>
</comment>
<dbReference type="PANTHER" id="PTHR11403">
    <property type="entry name" value="CYTOCHROME C OXIDASE SUBUNIT III"/>
    <property type="match status" value="1"/>
</dbReference>
<dbReference type="AlphaFoldDB" id="A0A2Z4Y280"/>
<evidence type="ECO:0000256" key="3">
    <source>
        <dbReference type="ARBA" id="ARBA00022692"/>
    </source>
</evidence>
<evidence type="ECO:0000256" key="4">
    <source>
        <dbReference type="ARBA" id="ARBA00022989"/>
    </source>
</evidence>
<evidence type="ECO:0000256" key="6">
    <source>
        <dbReference type="RuleBase" id="RU003376"/>
    </source>
</evidence>
<evidence type="ECO:0000256" key="1">
    <source>
        <dbReference type="ARBA" id="ARBA00004141"/>
    </source>
</evidence>
<accession>A0A2Z4Y280</accession>
<dbReference type="KEGG" id="schv:BRCON_0367"/>
<dbReference type="SUPFAM" id="SSF81452">
    <property type="entry name" value="Cytochrome c oxidase subunit III-like"/>
    <property type="match status" value="1"/>
</dbReference>
<organism evidence="9 10">
    <name type="scientific">Sumerlaea chitinivorans</name>
    <dbReference type="NCBI Taxonomy" id="2250252"/>
    <lineage>
        <taxon>Bacteria</taxon>
        <taxon>Candidatus Sumerlaeota</taxon>
        <taxon>Candidatus Sumerlaeia</taxon>
        <taxon>Candidatus Sumerlaeales</taxon>
        <taxon>Candidatus Sumerlaeaceae</taxon>
        <taxon>Candidatus Sumerlaea</taxon>
    </lineage>
</organism>
<dbReference type="CDD" id="cd02862">
    <property type="entry name" value="NorE_like"/>
    <property type="match status" value="1"/>
</dbReference>
<evidence type="ECO:0000256" key="5">
    <source>
        <dbReference type="ARBA" id="ARBA00023136"/>
    </source>
</evidence>
<dbReference type="InterPro" id="IPR000298">
    <property type="entry name" value="Cyt_c_oxidase-like_su3"/>
</dbReference>
<dbReference type="Gene3D" id="1.20.120.80">
    <property type="entry name" value="Cytochrome c oxidase, subunit III, four-helix bundle"/>
    <property type="match status" value="1"/>
</dbReference>
<evidence type="ECO:0000313" key="10">
    <source>
        <dbReference type="Proteomes" id="UP000262583"/>
    </source>
</evidence>
<dbReference type="GO" id="GO:0004129">
    <property type="term" value="F:cytochrome-c oxidase activity"/>
    <property type="evidence" value="ECO:0007669"/>
    <property type="project" value="InterPro"/>
</dbReference>
<dbReference type="EMBL" id="CP030759">
    <property type="protein sequence ID" value="AXA35144.1"/>
    <property type="molecule type" value="Genomic_DNA"/>
</dbReference>
<dbReference type="GO" id="GO:0005886">
    <property type="term" value="C:plasma membrane"/>
    <property type="evidence" value="ECO:0007669"/>
    <property type="project" value="UniProtKB-SubCell"/>
</dbReference>
<dbReference type="PROSITE" id="PS50253">
    <property type="entry name" value="COX3"/>
    <property type="match status" value="1"/>
</dbReference>
<sequence length="216" mass="24713">MSQVSSPYLAHHFEDLEQQQESASLGMWLFLVTEVMFFGGLFAAYAVYRTIYPGPFHAGSHLLDVRLGGLNTAVLITSSLTMALAVHAAQTGHRKALLRYLFLTIALGTVFFIVKGFEWHHKYVEHHIPGPSFHYEGPSDPHRVQLFFVLYFCMTGLHALHVLLGIGAMLWLVLLAYRGKFSTEWYTPVELVGLYWHFVDIVWIYLFPLLYLLGRH</sequence>
<feature type="transmembrane region" description="Helical" evidence="7">
    <location>
        <begin position="194"/>
        <end position="213"/>
    </location>
</feature>
<gene>
    <name evidence="9" type="ORF">BRCON_0367</name>
</gene>
<evidence type="ECO:0000256" key="2">
    <source>
        <dbReference type="ARBA" id="ARBA00010581"/>
    </source>
</evidence>
<dbReference type="GO" id="GO:0019646">
    <property type="term" value="P:aerobic electron transport chain"/>
    <property type="evidence" value="ECO:0007669"/>
    <property type="project" value="InterPro"/>
</dbReference>
<evidence type="ECO:0000313" key="9">
    <source>
        <dbReference type="EMBL" id="AXA35144.1"/>
    </source>
</evidence>
<feature type="transmembrane region" description="Helical" evidence="7">
    <location>
        <begin position="148"/>
        <end position="174"/>
    </location>
</feature>
<dbReference type="InterPro" id="IPR035973">
    <property type="entry name" value="Cyt_c_oxidase_su3-like_sf"/>
</dbReference>
<feature type="transmembrane region" description="Helical" evidence="7">
    <location>
        <begin position="69"/>
        <end position="90"/>
    </location>
</feature>
<dbReference type="InterPro" id="IPR024791">
    <property type="entry name" value="Cyt_c/ubiquinol_Oxase_su3"/>
</dbReference>
<protein>
    <submittedName>
        <fullName evidence="9">Cytochrome c oxidase polypeptide III</fullName>
    </submittedName>
</protein>
<comment type="similarity">
    <text evidence="2 6">Belongs to the cytochrome c oxidase subunit 3 family.</text>
</comment>
<evidence type="ECO:0000256" key="7">
    <source>
        <dbReference type="SAM" id="Phobius"/>
    </source>
</evidence>
<keyword evidence="5 7" id="KW-0472">Membrane</keyword>
<keyword evidence="3 6" id="KW-0812">Transmembrane</keyword>
<dbReference type="Pfam" id="PF00510">
    <property type="entry name" value="COX3"/>
    <property type="match status" value="1"/>
</dbReference>
<dbReference type="PANTHER" id="PTHR11403:SF6">
    <property type="entry name" value="NITRIC OXIDE REDUCTASE SUBUNIT E"/>
    <property type="match status" value="1"/>
</dbReference>
<evidence type="ECO:0000259" key="8">
    <source>
        <dbReference type="PROSITE" id="PS50253"/>
    </source>
</evidence>
<feature type="domain" description="Heme-copper oxidase subunit III family profile" evidence="8">
    <location>
        <begin position="20"/>
        <end position="215"/>
    </location>
</feature>
<feature type="transmembrane region" description="Helical" evidence="7">
    <location>
        <begin position="96"/>
        <end position="114"/>
    </location>
</feature>
<keyword evidence="4 7" id="KW-1133">Transmembrane helix</keyword>
<dbReference type="Proteomes" id="UP000262583">
    <property type="component" value="Chromosome"/>
</dbReference>
<proteinExistence type="inferred from homology"/>
<reference evidence="9 10" key="1">
    <citation type="submission" date="2018-05" db="EMBL/GenBank/DDBJ databases">
        <title>A metagenomic window into the 2 km-deep terrestrial subsurface aquifer revealed taxonomically and functionally diverse microbial community comprising novel uncultured bacterial lineages.</title>
        <authorList>
            <person name="Kadnikov V.V."/>
            <person name="Mardanov A.V."/>
            <person name="Beletsky A.V."/>
            <person name="Banks D."/>
            <person name="Pimenov N.V."/>
            <person name="Frank Y.A."/>
            <person name="Karnachuk O.V."/>
            <person name="Ravin N.V."/>
        </authorList>
    </citation>
    <scope>NUCLEOTIDE SEQUENCE [LARGE SCALE GENOMIC DNA]</scope>
    <source>
        <strain evidence="9">BY</strain>
    </source>
</reference>
<dbReference type="InterPro" id="IPR013833">
    <property type="entry name" value="Cyt_c_oxidase_su3_a-hlx"/>
</dbReference>
<feature type="transmembrane region" description="Helical" evidence="7">
    <location>
        <begin position="25"/>
        <end position="48"/>
    </location>
</feature>
<name>A0A2Z4Y280_SUMC1</name>